<proteinExistence type="predicted"/>
<accession>A0ABZ1ZXF4</accession>
<dbReference type="InterPro" id="IPR033457">
    <property type="entry name" value="DUF5133"/>
</dbReference>
<evidence type="ECO:0000313" key="3">
    <source>
        <dbReference type="Proteomes" id="UP001432209"/>
    </source>
</evidence>
<dbReference type="Proteomes" id="UP001432209">
    <property type="component" value="Chromosome"/>
</dbReference>
<dbReference type="RefSeq" id="WP_329074811.1">
    <property type="nucleotide sequence ID" value="NZ_CP109483.1"/>
</dbReference>
<protein>
    <submittedName>
        <fullName evidence="2">DUF5133 domain-containing protein</fullName>
    </submittedName>
</protein>
<feature type="region of interest" description="Disordered" evidence="1">
    <location>
        <begin position="62"/>
        <end position="114"/>
    </location>
</feature>
<keyword evidence="3" id="KW-1185">Reference proteome</keyword>
<gene>
    <name evidence="2" type="ORF">OG442_06085</name>
</gene>
<feature type="compositionally biased region" description="Basic and acidic residues" evidence="1">
    <location>
        <begin position="85"/>
        <end position="114"/>
    </location>
</feature>
<reference evidence="2" key="1">
    <citation type="submission" date="2022-10" db="EMBL/GenBank/DDBJ databases">
        <title>The complete genomes of actinobacterial strains from the NBC collection.</title>
        <authorList>
            <person name="Joergensen T.S."/>
            <person name="Alvarez Arevalo M."/>
            <person name="Sterndorff E.B."/>
            <person name="Faurdal D."/>
            <person name="Vuksanovic O."/>
            <person name="Mourched A.-S."/>
            <person name="Charusanti P."/>
            <person name="Shaw S."/>
            <person name="Blin K."/>
            <person name="Weber T."/>
        </authorList>
    </citation>
    <scope>NUCLEOTIDE SEQUENCE</scope>
    <source>
        <strain evidence="2">NBC_01432</strain>
    </source>
</reference>
<evidence type="ECO:0000256" key="1">
    <source>
        <dbReference type="SAM" id="MobiDB-lite"/>
    </source>
</evidence>
<organism evidence="2 3">
    <name type="scientific">Streptomyces niveus</name>
    <name type="common">Streptomyces spheroides</name>
    <dbReference type="NCBI Taxonomy" id="193462"/>
    <lineage>
        <taxon>Bacteria</taxon>
        <taxon>Bacillati</taxon>
        <taxon>Actinomycetota</taxon>
        <taxon>Actinomycetes</taxon>
        <taxon>Kitasatosporales</taxon>
        <taxon>Streptomycetaceae</taxon>
        <taxon>Streptomyces</taxon>
    </lineage>
</organism>
<dbReference type="Pfam" id="PF17196">
    <property type="entry name" value="DUF5133"/>
    <property type="match status" value="1"/>
</dbReference>
<sequence>MLLPDKAGLAQLLRRYRTWEQLVLQEPHNSLRRRRLDDVAYTLCVLMGHRTAHDAIRAAETYLGGGPRGDRKLRAPGILRARRHNGGDSGRDSGRESRSDSRSDSANSSRKERM</sequence>
<dbReference type="GeneID" id="91345924"/>
<dbReference type="EMBL" id="CP109495">
    <property type="protein sequence ID" value="WUX51145.1"/>
    <property type="molecule type" value="Genomic_DNA"/>
</dbReference>
<evidence type="ECO:0000313" key="2">
    <source>
        <dbReference type="EMBL" id="WUX51145.1"/>
    </source>
</evidence>
<name>A0ABZ1ZXF4_STRNV</name>